<feature type="binding site" evidence="8">
    <location>
        <position position="304"/>
    </location>
    <ligand>
        <name>GTP</name>
        <dbReference type="ChEBI" id="CHEBI:37565"/>
    </ligand>
</feature>
<feature type="binding site" description="in other chain" evidence="8">
    <location>
        <begin position="13"/>
        <end position="16"/>
    </location>
    <ligand>
        <name>IMP</name>
        <dbReference type="ChEBI" id="CHEBI:58053"/>
        <note>ligand shared between dimeric partners</note>
    </ligand>
</feature>
<protein>
    <recommendedName>
        <fullName evidence="8 10">Adenylosuccinate synthetase</fullName>
        <shortName evidence="8">AMPSase</shortName>
        <shortName evidence="8">AdSS</shortName>
        <ecNumber evidence="8 10">6.3.4.4</ecNumber>
    </recommendedName>
    <alternativeName>
        <fullName evidence="8">IMP--aspartate ligase</fullName>
    </alternativeName>
</protein>
<evidence type="ECO:0000313" key="12">
    <source>
        <dbReference type="Proteomes" id="UP000199086"/>
    </source>
</evidence>
<keyword evidence="3 8" id="KW-0479">Metal-binding</keyword>
<dbReference type="PROSITE" id="PS01266">
    <property type="entry name" value="ADENYLOSUCCIN_SYN_1"/>
    <property type="match status" value="1"/>
</dbReference>
<keyword evidence="2 8" id="KW-0436">Ligase</keyword>
<dbReference type="GO" id="GO:0044208">
    <property type="term" value="P:'de novo' AMP biosynthetic process"/>
    <property type="evidence" value="ECO:0007669"/>
    <property type="project" value="UniProtKB-UniRule"/>
</dbReference>
<dbReference type="InterPro" id="IPR027417">
    <property type="entry name" value="P-loop_NTPase"/>
</dbReference>
<feature type="binding site" description="in other chain" evidence="8">
    <location>
        <begin position="38"/>
        <end position="41"/>
    </location>
    <ligand>
        <name>IMP</name>
        <dbReference type="ChEBI" id="CHEBI:58053"/>
        <note>ligand shared between dimeric partners</note>
    </ligand>
</feature>
<feature type="binding site" description="in other chain" evidence="8">
    <location>
        <position position="302"/>
    </location>
    <ligand>
        <name>IMP</name>
        <dbReference type="ChEBI" id="CHEBI:58053"/>
        <note>ligand shared between dimeric partners</note>
    </ligand>
</feature>
<comment type="subunit">
    <text evidence="1 8">Homodimer.</text>
</comment>
<keyword evidence="5 8" id="KW-0658">Purine biosynthesis</keyword>
<dbReference type="FunFam" id="1.10.300.10:FF:000001">
    <property type="entry name" value="Adenylosuccinate synthetase"/>
    <property type="match status" value="1"/>
</dbReference>
<proteinExistence type="inferred from homology"/>
<dbReference type="NCBIfam" id="NF002223">
    <property type="entry name" value="PRK01117.1"/>
    <property type="match status" value="1"/>
</dbReference>
<dbReference type="Gene3D" id="3.90.170.10">
    <property type="entry name" value="Adenylosuccinate Synthetase, subunit A, domain 3"/>
    <property type="match status" value="1"/>
</dbReference>
<reference evidence="11 12" key="1">
    <citation type="submission" date="2016-06" db="EMBL/GenBank/DDBJ databases">
        <authorList>
            <person name="Olsen C.W."/>
            <person name="Carey S."/>
            <person name="Hinshaw L."/>
            <person name="Karasin A.I."/>
        </authorList>
    </citation>
    <scope>NUCLEOTIDE SEQUENCE [LARGE SCALE GENOMIC DNA]</scope>
    <source>
        <strain evidence="11 12">LZ-22</strain>
    </source>
</reference>
<keyword evidence="4 8" id="KW-0547">Nucleotide-binding</keyword>
<evidence type="ECO:0000256" key="5">
    <source>
        <dbReference type="ARBA" id="ARBA00022755"/>
    </source>
</evidence>
<comment type="similarity">
    <text evidence="8 10">Belongs to the adenylosuccinate synthetase family.</text>
</comment>
<feature type="binding site" description="in other chain" evidence="8">
    <location>
        <position position="223"/>
    </location>
    <ligand>
        <name>IMP</name>
        <dbReference type="ChEBI" id="CHEBI:58053"/>
        <note>ligand shared between dimeric partners</note>
    </ligand>
</feature>
<dbReference type="GO" id="GO:0000287">
    <property type="term" value="F:magnesium ion binding"/>
    <property type="evidence" value="ECO:0007669"/>
    <property type="project" value="UniProtKB-UniRule"/>
</dbReference>
<dbReference type="PROSITE" id="PS00513">
    <property type="entry name" value="ADENYLOSUCCIN_SYN_2"/>
    <property type="match status" value="1"/>
</dbReference>
<dbReference type="InterPro" id="IPR001114">
    <property type="entry name" value="Adenylosuccinate_synthetase"/>
</dbReference>
<dbReference type="HAMAP" id="MF_00011">
    <property type="entry name" value="Adenylosucc_synth"/>
    <property type="match status" value="1"/>
</dbReference>
<keyword evidence="6 8" id="KW-0460">Magnesium</keyword>
<keyword evidence="12" id="KW-1185">Reference proteome</keyword>
<dbReference type="RefSeq" id="WP_092605256.1">
    <property type="nucleotide sequence ID" value="NZ_FMYF01000001.1"/>
</dbReference>
<evidence type="ECO:0000256" key="3">
    <source>
        <dbReference type="ARBA" id="ARBA00022723"/>
    </source>
</evidence>
<evidence type="ECO:0000256" key="6">
    <source>
        <dbReference type="ARBA" id="ARBA00022842"/>
    </source>
</evidence>
<dbReference type="FunFam" id="3.90.170.10:FF:000001">
    <property type="entry name" value="Adenylosuccinate synthetase"/>
    <property type="match status" value="1"/>
</dbReference>
<comment type="pathway">
    <text evidence="8 10">Purine metabolism; AMP biosynthesis via de novo pathway; AMP from IMP: step 1/2.</text>
</comment>
<feature type="binding site" evidence="8">
    <location>
        <begin position="330"/>
        <end position="332"/>
    </location>
    <ligand>
        <name>GTP</name>
        <dbReference type="ChEBI" id="CHEBI:37565"/>
    </ligand>
</feature>
<accession>A0A1G6GD99</accession>
<dbReference type="InterPro" id="IPR042109">
    <property type="entry name" value="Adenylosuccinate_synth_dom1"/>
</dbReference>
<feature type="binding site" evidence="8">
    <location>
        <position position="142"/>
    </location>
    <ligand>
        <name>IMP</name>
        <dbReference type="ChEBI" id="CHEBI:58053"/>
        <note>ligand shared between dimeric partners</note>
    </ligand>
</feature>
<sequence length="432" mass="47193">MAGVIVIGTQWGDEGKGKATDQLGDSVDFVVRYSGGNNAGHTVVVNGESFAMHLLPSGILNENAVPCIGNGVVVDLAVLFQEIDELAARGVNTDRLLISPNAHLITSYHTTMDKVGERFLGKRKIGTTGRGIGPAYADKVNRLGLRVQDLFDASILRQKVEAALAQKNQLLVKMYNRREVDPVQITEGLLEYAERVRPHVADVARVLNKGLDEGKTVLFEGAQAHHLDVDHGTYPYVTSSNPTAGGALTGSGVGPTRIERVIGIAKAYTTRVGEGPFPTELFDQDGEKLREIGHEYGVTTGRKRRCGWFDALVVEAATTYNGATDIFLTKLDVLSGWDRIPVCVAYDINGERVETLPANQTDFHHAKPIYEYLDGWTEDLSECRTFEDLPVNAQRYVRRLEELCRCRISGIGVGPGREQVVMLHDLIGPVSA</sequence>
<keyword evidence="8" id="KW-0963">Cytoplasm</keyword>
<keyword evidence="7 8" id="KW-0342">GTP-binding</keyword>
<dbReference type="Gene3D" id="3.40.440.10">
    <property type="entry name" value="Adenylosuccinate Synthetase, subunit A, domain 1"/>
    <property type="match status" value="1"/>
</dbReference>
<comment type="subcellular location">
    <subcellularLocation>
        <location evidence="8">Cytoplasm</location>
    </subcellularLocation>
</comment>
<dbReference type="InterPro" id="IPR033128">
    <property type="entry name" value="Adenylosuccin_syn_Lys_AS"/>
</dbReference>
<dbReference type="InterPro" id="IPR042110">
    <property type="entry name" value="Adenylosuccinate_synth_dom2"/>
</dbReference>
<dbReference type="AlphaFoldDB" id="A0A1G6GD99"/>
<dbReference type="NCBIfam" id="TIGR00184">
    <property type="entry name" value="purA"/>
    <property type="match status" value="1"/>
</dbReference>
<evidence type="ECO:0000256" key="8">
    <source>
        <dbReference type="HAMAP-Rule" id="MF_00011"/>
    </source>
</evidence>
<dbReference type="PANTHER" id="PTHR11846">
    <property type="entry name" value="ADENYLOSUCCINATE SYNTHETASE"/>
    <property type="match status" value="1"/>
</dbReference>
<evidence type="ECO:0000256" key="9">
    <source>
        <dbReference type="PROSITE-ProRule" id="PRU10134"/>
    </source>
</evidence>
<feature type="active site" description="Proton acceptor" evidence="8">
    <location>
        <position position="13"/>
    </location>
</feature>
<feature type="binding site" evidence="8">
    <location>
        <begin position="298"/>
        <end position="304"/>
    </location>
    <ligand>
        <name>substrate</name>
    </ligand>
</feature>
<feature type="binding site" description="in other chain" evidence="8">
    <location>
        <position position="128"/>
    </location>
    <ligand>
        <name>IMP</name>
        <dbReference type="ChEBI" id="CHEBI:58053"/>
        <note>ligand shared between dimeric partners</note>
    </ligand>
</feature>
<feature type="active site" evidence="9">
    <location>
        <position position="139"/>
    </location>
</feature>
<dbReference type="GO" id="GO:0005525">
    <property type="term" value="F:GTP binding"/>
    <property type="evidence" value="ECO:0007669"/>
    <property type="project" value="UniProtKB-UniRule"/>
</dbReference>
<evidence type="ECO:0000256" key="7">
    <source>
        <dbReference type="ARBA" id="ARBA00023134"/>
    </source>
</evidence>
<feature type="active site" description="Proton donor" evidence="8">
    <location>
        <position position="41"/>
    </location>
</feature>
<dbReference type="Gene3D" id="1.10.300.10">
    <property type="entry name" value="Adenylosuccinate Synthetase, subunit A, domain 2"/>
    <property type="match status" value="1"/>
</dbReference>
<feature type="binding site" evidence="8">
    <location>
        <begin position="40"/>
        <end position="42"/>
    </location>
    <ligand>
        <name>GTP</name>
        <dbReference type="ChEBI" id="CHEBI:37565"/>
    </ligand>
</feature>
<dbReference type="SMART" id="SM00788">
    <property type="entry name" value="Adenylsucc_synt"/>
    <property type="match status" value="1"/>
</dbReference>
<dbReference type="GO" id="GO:0004019">
    <property type="term" value="F:adenylosuccinate synthase activity"/>
    <property type="evidence" value="ECO:0007669"/>
    <property type="project" value="UniProtKB-UniRule"/>
</dbReference>
<dbReference type="Pfam" id="PF00709">
    <property type="entry name" value="Adenylsucc_synt"/>
    <property type="match status" value="1"/>
</dbReference>
<comment type="catalytic activity">
    <reaction evidence="8 10">
        <text>IMP + L-aspartate + GTP = N(6)-(1,2-dicarboxyethyl)-AMP + GDP + phosphate + 2 H(+)</text>
        <dbReference type="Rhea" id="RHEA:15753"/>
        <dbReference type="ChEBI" id="CHEBI:15378"/>
        <dbReference type="ChEBI" id="CHEBI:29991"/>
        <dbReference type="ChEBI" id="CHEBI:37565"/>
        <dbReference type="ChEBI" id="CHEBI:43474"/>
        <dbReference type="ChEBI" id="CHEBI:57567"/>
        <dbReference type="ChEBI" id="CHEBI:58053"/>
        <dbReference type="ChEBI" id="CHEBI:58189"/>
        <dbReference type="EC" id="6.3.4.4"/>
    </reaction>
</comment>
<evidence type="ECO:0000256" key="10">
    <source>
        <dbReference type="RuleBase" id="RU000520"/>
    </source>
</evidence>
<evidence type="ECO:0000256" key="4">
    <source>
        <dbReference type="ARBA" id="ARBA00022741"/>
    </source>
</evidence>
<evidence type="ECO:0000256" key="2">
    <source>
        <dbReference type="ARBA" id="ARBA00022598"/>
    </source>
</evidence>
<feature type="binding site" evidence="8">
    <location>
        <begin position="12"/>
        <end position="18"/>
    </location>
    <ligand>
        <name>GTP</name>
        <dbReference type="ChEBI" id="CHEBI:37565"/>
    </ligand>
</feature>
<feature type="binding site" evidence="8">
    <location>
        <begin position="412"/>
        <end position="414"/>
    </location>
    <ligand>
        <name>GTP</name>
        <dbReference type="ChEBI" id="CHEBI:37565"/>
    </ligand>
</feature>
<feature type="binding site" evidence="8">
    <location>
        <position position="13"/>
    </location>
    <ligand>
        <name>Mg(2+)</name>
        <dbReference type="ChEBI" id="CHEBI:18420"/>
    </ligand>
</feature>
<dbReference type="OrthoDB" id="9807553at2"/>
<dbReference type="PANTHER" id="PTHR11846:SF0">
    <property type="entry name" value="ADENYLOSUCCINATE SYNTHETASE"/>
    <property type="match status" value="1"/>
</dbReference>
<evidence type="ECO:0000313" key="11">
    <source>
        <dbReference type="EMBL" id="SDB79813.1"/>
    </source>
</evidence>
<dbReference type="GO" id="GO:0005737">
    <property type="term" value="C:cytoplasm"/>
    <property type="evidence" value="ECO:0007669"/>
    <property type="project" value="UniProtKB-SubCell"/>
</dbReference>
<dbReference type="STRING" id="1577474.GA0111570_10182"/>
<comment type="function">
    <text evidence="8">Plays an important role in the de novo pathway of purine nucleotide biosynthesis. Catalyzes the first committed step in the biosynthesis of AMP from IMP.</text>
</comment>
<dbReference type="UniPathway" id="UPA00075">
    <property type="reaction ID" value="UER00335"/>
</dbReference>
<gene>
    <name evidence="8" type="primary">purA</name>
    <name evidence="11" type="ORF">GA0111570_10182</name>
</gene>
<dbReference type="InterPro" id="IPR018220">
    <property type="entry name" value="Adenylosuccin_syn_GTP-bd"/>
</dbReference>
<comment type="cofactor">
    <cofactor evidence="8">
        <name>Mg(2+)</name>
        <dbReference type="ChEBI" id="CHEBI:18420"/>
    </cofactor>
    <text evidence="8">Binds 1 Mg(2+) ion per subunit.</text>
</comment>
<dbReference type="EMBL" id="FMYF01000001">
    <property type="protein sequence ID" value="SDB79813.1"/>
    <property type="molecule type" value="Genomic_DNA"/>
</dbReference>
<dbReference type="SUPFAM" id="SSF52540">
    <property type="entry name" value="P-loop containing nucleoside triphosphate hydrolases"/>
    <property type="match status" value="1"/>
</dbReference>
<organism evidence="11 12">
    <name type="scientific">Raineyella antarctica</name>
    <dbReference type="NCBI Taxonomy" id="1577474"/>
    <lineage>
        <taxon>Bacteria</taxon>
        <taxon>Bacillati</taxon>
        <taxon>Actinomycetota</taxon>
        <taxon>Actinomycetes</taxon>
        <taxon>Propionibacteriales</taxon>
        <taxon>Propionibacteriaceae</taxon>
        <taxon>Raineyella</taxon>
    </lineage>
</organism>
<dbReference type="GO" id="GO:0046040">
    <property type="term" value="P:IMP metabolic process"/>
    <property type="evidence" value="ECO:0007669"/>
    <property type="project" value="TreeGrafter"/>
</dbReference>
<name>A0A1G6GD99_9ACTN</name>
<feature type="binding site" description="in other chain" evidence="8">
    <location>
        <position position="238"/>
    </location>
    <ligand>
        <name>IMP</name>
        <dbReference type="ChEBI" id="CHEBI:58053"/>
        <note>ligand shared between dimeric partners</note>
    </ligand>
</feature>
<dbReference type="CDD" id="cd03108">
    <property type="entry name" value="AdSS"/>
    <property type="match status" value="1"/>
</dbReference>
<dbReference type="InterPro" id="IPR042111">
    <property type="entry name" value="Adenylosuccinate_synth_dom3"/>
</dbReference>
<dbReference type="Proteomes" id="UP000199086">
    <property type="component" value="Unassembled WGS sequence"/>
</dbReference>
<feature type="binding site" evidence="8">
    <location>
        <position position="40"/>
    </location>
    <ligand>
        <name>Mg(2+)</name>
        <dbReference type="ChEBI" id="CHEBI:18420"/>
    </ligand>
</feature>
<dbReference type="EC" id="6.3.4.4" evidence="8 10"/>
<evidence type="ECO:0000256" key="1">
    <source>
        <dbReference type="ARBA" id="ARBA00011738"/>
    </source>
</evidence>